<name>A0A927BF35_9BACT</name>
<organism evidence="3 4">
    <name type="scientific">Hymenobacter montanus</name>
    <dbReference type="NCBI Taxonomy" id="2771359"/>
    <lineage>
        <taxon>Bacteria</taxon>
        <taxon>Pseudomonadati</taxon>
        <taxon>Bacteroidota</taxon>
        <taxon>Cytophagia</taxon>
        <taxon>Cytophagales</taxon>
        <taxon>Hymenobacteraceae</taxon>
        <taxon>Hymenobacter</taxon>
    </lineage>
</organism>
<feature type="domain" description="Secretion system C-terminal sorting" evidence="2">
    <location>
        <begin position="270"/>
        <end position="341"/>
    </location>
</feature>
<protein>
    <submittedName>
        <fullName evidence="3">T9SS type A sorting domain-containing protein</fullName>
    </submittedName>
</protein>
<dbReference type="InterPro" id="IPR026444">
    <property type="entry name" value="Secre_tail"/>
</dbReference>
<reference evidence="3" key="1">
    <citation type="submission" date="2020-09" db="EMBL/GenBank/DDBJ databases">
        <authorList>
            <person name="Kim M.K."/>
        </authorList>
    </citation>
    <scope>NUCLEOTIDE SEQUENCE</scope>
    <source>
        <strain evidence="3">BT664</strain>
    </source>
</reference>
<dbReference type="NCBIfam" id="TIGR04183">
    <property type="entry name" value="Por_Secre_tail"/>
    <property type="match status" value="1"/>
</dbReference>
<keyword evidence="1" id="KW-0732">Signal</keyword>
<evidence type="ECO:0000313" key="4">
    <source>
        <dbReference type="Proteomes" id="UP000612233"/>
    </source>
</evidence>
<dbReference type="Proteomes" id="UP000612233">
    <property type="component" value="Unassembled WGS sequence"/>
</dbReference>
<dbReference type="AlphaFoldDB" id="A0A927BF35"/>
<evidence type="ECO:0000313" key="3">
    <source>
        <dbReference type="EMBL" id="MBD2769687.1"/>
    </source>
</evidence>
<dbReference type="Pfam" id="PF18962">
    <property type="entry name" value="Por_Secre_tail"/>
    <property type="match status" value="1"/>
</dbReference>
<evidence type="ECO:0000256" key="1">
    <source>
        <dbReference type="SAM" id="SignalP"/>
    </source>
</evidence>
<keyword evidence="4" id="KW-1185">Reference proteome</keyword>
<comment type="caution">
    <text evidence="3">The sequence shown here is derived from an EMBL/GenBank/DDBJ whole genome shotgun (WGS) entry which is preliminary data.</text>
</comment>
<gene>
    <name evidence="3" type="ORF">IC235_17495</name>
</gene>
<sequence length="346" mass="36550">MEKTHLLSHFFDRKNLALLALLGLGAFAAHGQALNYSPTAVTSTAGAYNPLNNTSTAIVVSDPDDANSAPQAIGFTFNYNGQSFTQFVLNTNGALKLGSTPPSSILADFVSSTNAADNNMLFPLFTDLAGASPATSFRFQTTGTAPNRVCTVEWSGIRDLESQQFTNASFQVKLYETTNAIEFVYGPFTPSTGTASTGISGVGLKGSGTAVGRVVFGVKSAATAWSAATWQGGLQPFQYDKTSLPTAGRTFRFTATLLGTSAALERAVSVYPNPSSGVFSVDVRGANASNGLQVEVTNLLGQRVHTATVRDNMNNKLDLSHLADGVYSLKVQNGNEFSIRQVSVER</sequence>
<feature type="chain" id="PRO_5037219213" evidence="1">
    <location>
        <begin position="29"/>
        <end position="346"/>
    </location>
</feature>
<accession>A0A927BF35</accession>
<feature type="signal peptide" evidence="1">
    <location>
        <begin position="1"/>
        <end position="28"/>
    </location>
</feature>
<evidence type="ECO:0000259" key="2">
    <source>
        <dbReference type="Pfam" id="PF18962"/>
    </source>
</evidence>
<proteinExistence type="predicted"/>
<dbReference type="EMBL" id="JACXAD010000022">
    <property type="protein sequence ID" value="MBD2769687.1"/>
    <property type="molecule type" value="Genomic_DNA"/>
</dbReference>
<dbReference type="RefSeq" id="WP_191006495.1">
    <property type="nucleotide sequence ID" value="NZ_JACXAD010000022.1"/>
</dbReference>